<dbReference type="NCBIfam" id="TIGR00254">
    <property type="entry name" value="GGDEF"/>
    <property type="match status" value="1"/>
</dbReference>
<feature type="transmembrane region" description="Helical" evidence="4">
    <location>
        <begin position="218"/>
        <end position="235"/>
    </location>
</feature>
<dbReference type="GO" id="GO:0043709">
    <property type="term" value="P:cell adhesion involved in single-species biofilm formation"/>
    <property type="evidence" value="ECO:0007669"/>
    <property type="project" value="TreeGrafter"/>
</dbReference>
<dbReference type="PROSITE" id="PS50887">
    <property type="entry name" value="GGDEF"/>
    <property type="match status" value="1"/>
</dbReference>
<dbReference type="InterPro" id="IPR050469">
    <property type="entry name" value="Diguanylate_Cyclase"/>
</dbReference>
<proteinExistence type="predicted"/>
<protein>
    <recommendedName>
        <fullName evidence="2">diguanylate cyclase</fullName>
        <ecNumber evidence="2">2.7.7.65</ecNumber>
    </recommendedName>
</protein>
<dbReference type="InterPro" id="IPR029787">
    <property type="entry name" value="Nucleotide_cyclase"/>
</dbReference>
<dbReference type="Pfam" id="PF20973">
    <property type="entry name" value="VUPS"/>
    <property type="match status" value="1"/>
</dbReference>
<keyword evidence="4" id="KW-1133">Transmembrane helix</keyword>
<evidence type="ECO:0000259" key="5">
    <source>
        <dbReference type="PROSITE" id="PS50887"/>
    </source>
</evidence>
<feature type="transmembrane region" description="Helical" evidence="4">
    <location>
        <begin position="173"/>
        <end position="198"/>
    </location>
</feature>
<dbReference type="Pfam" id="PF00990">
    <property type="entry name" value="GGDEF"/>
    <property type="match status" value="1"/>
</dbReference>
<feature type="transmembrane region" description="Helical" evidence="4">
    <location>
        <begin position="142"/>
        <end position="166"/>
    </location>
</feature>
<dbReference type="Gene3D" id="3.30.70.270">
    <property type="match status" value="1"/>
</dbReference>
<evidence type="ECO:0000256" key="2">
    <source>
        <dbReference type="ARBA" id="ARBA00012528"/>
    </source>
</evidence>
<name>A0A7T8EEY4_9GAMM</name>
<dbReference type="CDD" id="cd01949">
    <property type="entry name" value="GGDEF"/>
    <property type="match status" value="1"/>
</dbReference>
<dbReference type="EC" id="2.7.7.65" evidence="2"/>
<keyword evidence="4" id="KW-0472">Membrane</keyword>
<sequence>MGKELQISVNSVYLAYLANLLLFSIPPLYLATLPPMVRRVGLYSYLSIILLIGGVLGGVYAFPLADGLTLSGGSMAYGAFMMTAVMLLITERREYVFHYLLRLLISVNLFVFCGFEFLLWVLESPSMVNFNNLNPDLFRVSLWVMLLGGTMIALQFLLMMQLFIWLKKWLKTLAAVTGVYTLVFILVLCLDGVVFPLILVGLEPELVEKIISNLRGKLVLAISFSLPLLLFYWLFRNNLRAFIRTPLTIRKLLYVSRDQLIRELNASHSEASRLKEYNAQLAKQSQQDHLTGLSNRRHFDDRFQYYWLHSMQEGEPFSLVIGDIDFFKRYNDRYGHQQGDRCLQQVGALWRRYLLSHGALVAARIGGEELAALFPGKNEAQVKHLLQGFIEALLALGIEHKDSDAAAVVSMSLGVACHLPNQNHAPSELFAQADEALYRAKTLGRNRVEAASG</sequence>
<dbReference type="SMART" id="SM00267">
    <property type="entry name" value="GGDEF"/>
    <property type="match status" value="1"/>
</dbReference>
<dbReference type="PANTHER" id="PTHR45138:SF9">
    <property type="entry name" value="DIGUANYLATE CYCLASE DGCM-RELATED"/>
    <property type="match status" value="1"/>
</dbReference>
<dbReference type="PANTHER" id="PTHR45138">
    <property type="entry name" value="REGULATORY COMPONENTS OF SENSORY TRANSDUCTION SYSTEM"/>
    <property type="match status" value="1"/>
</dbReference>
<organism evidence="6">
    <name type="scientific">Shewanella algae</name>
    <dbReference type="NCBI Taxonomy" id="38313"/>
    <lineage>
        <taxon>Bacteria</taxon>
        <taxon>Pseudomonadati</taxon>
        <taxon>Pseudomonadota</taxon>
        <taxon>Gammaproteobacteria</taxon>
        <taxon>Alteromonadales</taxon>
        <taxon>Shewanellaceae</taxon>
        <taxon>Shewanella</taxon>
    </lineage>
</organism>
<reference evidence="6" key="1">
    <citation type="submission" date="2018-09" db="EMBL/GenBank/DDBJ databases">
        <title>Genome sequencing and analysis.</title>
        <authorList>
            <person name="Huang Y.-T."/>
        </authorList>
    </citation>
    <scope>NUCLEOTIDE SEQUENCE</scope>
    <source>
        <strain evidence="6">HIDE</strain>
    </source>
</reference>
<evidence type="ECO:0000256" key="1">
    <source>
        <dbReference type="ARBA" id="ARBA00001946"/>
    </source>
</evidence>
<dbReference type="EMBL" id="CP032664">
    <property type="protein sequence ID" value="QQO85157.1"/>
    <property type="molecule type" value="Genomic_DNA"/>
</dbReference>
<feature type="domain" description="GGDEF" evidence="5">
    <location>
        <begin position="315"/>
        <end position="453"/>
    </location>
</feature>
<dbReference type="GO" id="GO:0005886">
    <property type="term" value="C:plasma membrane"/>
    <property type="evidence" value="ECO:0007669"/>
    <property type="project" value="TreeGrafter"/>
</dbReference>
<dbReference type="InterPro" id="IPR000160">
    <property type="entry name" value="GGDEF_dom"/>
</dbReference>
<accession>A0A7T8EEY4</accession>
<dbReference type="FunFam" id="3.30.70.270:FF:000001">
    <property type="entry name" value="Diguanylate cyclase domain protein"/>
    <property type="match status" value="1"/>
</dbReference>
<dbReference type="GO" id="GO:0052621">
    <property type="term" value="F:diguanylate cyclase activity"/>
    <property type="evidence" value="ECO:0007669"/>
    <property type="project" value="UniProtKB-EC"/>
</dbReference>
<feature type="transmembrane region" description="Helical" evidence="4">
    <location>
        <begin position="12"/>
        <end position="30"/>
    </location>
</feature>
<dbReference type="InterPro" id="IPR043128">
    <property type="entry name" value="Rev_trsase/Diguanyl_cyclase"/>
</dbReference>
<feature type="transmembrane region" description="Helical" evidence="4">
    <location>
        <begin position="68"/>
        <end position="89"/>
    </location>
</feature>
<dbReference type="AlphaFoldDB" id="A0A7T8EEY4"/>
<comment type="cofactor">
    <cofactor evidence="1">
        <name>Mg(2+)</name>
        <dbReference type="ChEBI" id="CHEBI:18420"/>
    </cofactor>
</comment>
<comment type="catalytic activity">
    <reaction evidence="3">
        <text>2 GTP = 3',3'-c-di-GMP + 2 diphosphate</text>
        <dbReference type="Rhea" id="RHEA:24898"/>
        <dbReference type="ChEBI" id="CHEBI:33019"/>
        <dbReference type="ChEBI" id="CHEBI:37565"/>
        <dbReference type="ChEBI" id="CHEBI:58805"/>
        <dbReference type="EC" id="2.7.7.65"/>
    </reaction>
</comment>
<gene>
    <name evidence="6" type="ORF">D7032_19010</name>
</gene>
<feature type="transmembrane region" description="Helical" evidence="4">
    <location>
        <begin position="42"/>
        <end position="62"/>
    </location>
</feature>
<evidence type="ECO:0000256" key="3">
    <source>
        <dbReference type="ARBA" id="ARBA00034247"/>
    </source>
</evidence>
<dbReference type="InterPro" id="IPR048533">
    <property type="entry name" value="VUPS"/>
</dbReference>
<dbReference type="SUPFAM" id="SSF55073">
    <property type="entry name" value="Nucleotide cyclase"/>
    <property type="match status" value="1"/>
</dbReference>
<evidence type="ECO:0000256" key="4">
    <source>
        <dbReference type="SAM" id="Phobius"/>
    </source>
</evidence>
<dbReference type="GO" id="GO:1902201">
    <property type="term" value="P:negative regulation of bacterial-type flagellum-dependent cell motility"/>
    <property type="evidence" value="ECO:0007669"/>
    <property type="project" value="TreeGrafter"/>
</dbReference>
<feature type="transmembrane region" description="Helical" evidence="4">
    <location>
        <begin position="101"/>
        <end position="122"/>
    </location>
</feature>
<keyword evidence="4" id="KW-0812">Transmembrane</keyword>
<evidence type="ECO:0000313" key="6">
    <source>
        <dbReference type="EMBL" id="QQO85157.1"/>
    </source>
</evidence>